<dbReference type="InterPro" id="IPR051214">
    <property type="entry name" value="GH32_Enzymes"/>
</dbReference>
<evidence type="ECO:0000256" key="1">
    <source>
        <dbReference type="ARBA" id="ARBA00009902"/>
    </source>
</evidence>
<keyword evidence="4 5" id="KW-0326">Glycosidase</keyword>
<dbReference type="InterPro" id="IPR013320">
    <property type="entry name" value="ConA-like_dom_sf"/>
</dbReference>
<dbReference type="InterPro" id="IPR001362">
    <property type="entry name" value="Glyco_hydro_32"/>
</dbReference>
<evidence type="ECO:0000256" key="6">
    <source>
        <dbReference type="SAM" id="MobiDB-lite"/>
    </source>
</evidence>
<protein>
    <recommendedName>
        <fullName evidence="2">beta-fructofuranosidase</fullName>
        <ecNumber evidence="2">3.2.1.26</ecNumber>
    </recommendedName>
</protein>
<dbReference type="SMART" id="SM00640">
    <property type="entry name" value="Glyco_32"/>
    <property type="match status" value="1"/>
</dbReference>
<dbReference type="Gene3D" id="2.60.120.560">
    <property type="entry name" value="Exo-inulinase, domain 1"/>
    <property type="match status" value="1"/>
</dbReference>
<evidence type="ECO:0000313" key="9">
    <source>
        <dbReference type="EMBL" id="MFB9860904.1"/>
    </source>
</evidence>
<comment type="caution">
    <text evidence="9">The sequence shown here is derived from an EMBL/GenBank/DDBJ whole genome shotgun (WGS) entry which is preliminary data.</text>
</comment>
<dbReference type="PANTHER" id="PTHR43101:SF1">
    <property type="entry name" value="BETA-FRUCTOSIDASE"/>
    <property type="match status" value="1"/>
</dbReference>
<evidence type="ECO:0000256" key="3">
    <source>
        <dbReference type="ARBA" id="ARBA00022801"/>
    </source>
</evidence>
<gene>
    <name evidence="9" type="ORF">ACFFLE_07245</name>
</gene>
<dbReference type="EC" id="3.2.1.26" evidence="2"/>
<dbReference type="SUPFAM" id="SSF75005">
    <property type="entry name" value="Arabinanase/levansucrase/invertase"/>
    <property type="match status" value="1"/>
</dbReference>
<reference evidence="9 10" key="1">
    <citation type="submission" date="2024-09" db="EMBL/GenBank/DDBJ databases">
        <authorList>
            <person name="Sun Q."/>
            <person name="Mori K."/>
        </authorList>
    </citation>
    <scope>NUCLEOTIDE SEQUENCE [LARGE SCALE GENOMIC DNA]</scope>
    <source>
        <strain evidence="9 10">JCM 12822</strain>
    </source>
</reference>
<dbReference type="PANTHER" id="PTHR43101">
    <property type="entry name" value="BETA-FRUCTOSIDASE"/>
    <property type="match status" value="1"/>
</dbReference>
<comment type="similarity">
    <text evidence="1 5">Belongs to the glycosyl hydrolase 32 family.</text>
</comment>
<feature type="region of interest" description="Disordered" evidence="6">
    <location>
        <begin position="1"/>
        <end position="21"/>
    </location>
</feature>
<proteinExistence type="inferred from homology"/>
<dbReference type="Gene3D" id="2.115.10.20">
    <property type="entry name" value="Glycosyl hydrolase domain, family 43"/>
    <property type="match status" value="1"/>
</dbReference>
<feature type="domain" description="Glycosyl hydrolase family 32 C-terminal" evidence="8">
    <location>
        <begin position="353"/>
        <end position="463"/>
    </location>
</feature>
<evidence type="ECO:0000256" key="2">
    <source>
        <dbReference type="ARBA" id="ARBA00012758"/>
    </source>
</evidence>
<sequence>MALDSDGRMFSHPSADGQLDTHVPKNVSHEWRQRYHVQPPTGALNGLAGLVSDDEGYHLFYEWMPVYGQRTKCLYHLTSNDMVTFDDQGVIKMFSDGDSPGSAIVADNQDGLHLFYTGLQSGRCIQYRSVLDAQKEVKATEAIIKGTPKGYLPIMNAPFVFHKERYRMMLGSGTEDEFGRILLFSGDSPSAFQYDGPLTTELDQFGFMWTHPEYFKVSDKDILIFNVKGLDKYQNSYWNIYQSGYLVGDIDFNALHMTHGAFHELDHGFDFYAPKTVMFEGRRLLIGWMGTEETDYPTDGEWGHCLTIPREVAVQGSRVMQKPFFGLRKYRMNELTAEGYFDYHPRKIKDFYGHSYELVLDILENNANRIHIDLRVSRREHTSLIYDSESQVLTLDRTFSGKLPGNVDGTTRKVQLDAPLSHLDIFMDISSIEVFANDGEAVMSARIFPSSESTGVEFSTEIGGCHVKMARYDIKSTNGG</sequence>
<dbReference type="GO" id="GO:0016787">
    <property type="term" value="F:hydrolase activity"/>
    <property type="evidence" value="ECO:0007669"/>
    <property type="project" value="UniProtKB-KW"/>
</dbReference>
<dbReference type="Pfam" id="PF00251">
    <property type="entry name" value="Glyco_hydro_32N"/>
    <property type="match status" value="1"/>
</dbReference>
<evidence type="ECO:0000313" key="10">
    <source>
        <dbReference type="Proteomes" id="UP001589740"/>
    </source>
</evidence>
<dbReference type="EMBL" id="JBHMAH010000020">
    <property type="protein sequence ID" value="MFB9860904.1"/>
    <property type="molecule type" value="Genomic_DNA"/>
</dbReference>
<dbReference type="InterPro" id="IPR013189">
    <property type="entry name" value="Glyco_hydro_32_C"/>
</dbReference>
<feature type="domain" description="Glycosyl hydrolase family 32 N-terminal" evidence="7">
    <location>
        <begin position="36"/>
        <end position="323"/>
    </location>
</feature>
<evidence type="ECO:0000259" key="7">
    <source>
        <dbReference type="Pfam" id="PF00251"/>
    </source>
</evidence>
<evidence type="ECO:0000256" key="4">
    <source>
        <dbReference type="ARBA" id="ARBA00023295"/>
    </source>
</evidence>
<accession>A0ABV5Z482</accession>
<keyword evidence="3 5" id="KW-0378">Hydrolase</keyword>
<dbReference type="Proteomes" id="UP001589740">
    <property type="component" value="Unassembled WGS sequence"/>
</dbReference>
<keyword evidence="10" id="KW-1185">Reference proteome</keyword>
<evidence type="ECO:0000256" key="5">
    <source>
        <dbReference type="RuleBase" id="RU362110"/>
    </source>
</evidence>
<dbReference type="SUPFAM" id="SSF49899">
    <property type="entry name" value="Concanavalin A-like lectins/glucanases"/>
    <property type="match status" value="1"/>
</dbReference>
<dbReference type="RefSeq" id="WP_380570473.1">
    <property type="nucleotide sequence ID" value="NZ_JBHMAH010000020.1"/>
</dbReference>
<name>A0ABV5Z482_9STAP</name>
<dbReference type="InterPro" id="IPR013148">
    <property type="entry name" value="Glyco_hydro_32_N"/>
</dbReference>
<evidence type="ECO:0000259" key="8">
    <source>
        <dbReference type="Pfam" id="PF08244"/>
    </source>
</evidence>
<organism evidence="9 10">
    <name type="scientific">Salinicoccus siamensis</name>
    <dbReference type="NCBI Taxonomy" id="381830"/>
    <lineage>
        <taxon>Bacteria</taxon>
        <taxon>Bacillati</taxon>
        <taxon>Bacillota</taxon>
        <taxon>Bacilli</taxon>
        <taxon>Bacillales</taxon>
        <taxon>Staphylococcaceae</taxon>
        <taxon>Salinicoccus</taxon>
    </lineage>
</organism>
<dbReference type="InterPro" id="IPR023296">
    <property type="entry name" value="Glyco_hydro_beta-prop_sf"/>
</dbReference>
<dbReference type="Pfam" id="PF08244">
    <property type="entry name" value="Glyco_hydro_32C"/>
    <property type="match status" value="1"/>
</dbReference>